<comment type="similarity">
    <text evidence="3">Belongs to the CENP-I/CTF3 family.</text>
</comment>
<proteinExistence type="inferred from homology"/>
<dbReference type="InterPro" id="IPR012485">
    <property type="entry name" value="CENP-I"/>
</dbReference>
<comment type="subcellular location">
    <subcellularLocation>
        <location evidence="2">Chromosome</location>
        <location evidence="2">Centromere</location>
    </subcellularLocation>
    <subcellularLocation>
        <location evidence="1">Nucleus</location>
    </subcellularLocation>
</comment>
<dbReference type="Proteomes" id="UP000756921">
    <property type="component" value="Unassembled WGS sequence"/>
</dbReference>
<dbReference type="GO" id="GO:0005634">
    <property type="term" value="C:nucleus"/>
    <property type="evidence" value="ECO:0007669"/>
    <property type="project" value="UniProtKB-SubCell"/>
</dbReference>
<dbReference type="GO" id="GO:0034080">
    <property type="term" value="P:CENP-A containing chromatin assembly"/>
    <property type="evidence" value="ECO:0007669"/>
    <property type="project" value="TreeGrafter"/>
</dbReference>
<dbReference type="GO" id="GO:0000939">
    <property type="term" value="C:inner kinetochore"/>
    <property type="evidence" value="ECO:0007669"/>
    <property type="project" value="TreeGrafter"/>
</dbReference>
<reference evidence="7" key="1">
    <citation type="journal article" date="2020" name="Mol. Plant Microbe Interact.">
        <title>Genome Sequence of the Biocontrol Agent Coniothyrium minitans strain Conio (IMI 134523).</title>
        <authorList>
            <person name="Patel D."/>
            <person name="Shittu T.A."/>
            <person name="Baroncelli R."/>
            <person name="Muthumeenakshi S."/>
            <person name="Osborne T.H."/>
            <person name="Janganan T.K."/>
            <person name="Sreenivasaprasad S."/>
        </authorList>
    </citation>
    <scope>NUCLEOTIDE SEQUENCE</scope>
    <source>
        <strain evidence="7">Conio</strain>
    </source>
</reference>
<gene>
    <name evidence="7" type="ORF">PMIN01_09727</name>
</gene>
<keyword evidence="6" id="KW-0137">Centromere</keyword>
<evidence type="ECO:0000256" key="5">
    <source>
        <dbReference type="ARBA" id="ARBA00023242"/>
    </source>
</evidence>
<comment type="caution">
    <text evidence="7">The sequence shown here is derived from an EMBL/GenBank/DDBJ whole genome shotgun (WGS) entry which is preliminary data.</text>
</comment>
<dbReference type="PANTHER" id="PTHR48208">
    <property type="entry name" value="CENTROMERE PROTEIN I"/>
    <property type="match status" value="1"/>
</dbReference>
<keyword evidence="5" id="KW-0539">Nucleus</keyword>
<evidence type="ECO:0000256" key="3">
    <source>
        <dbReference type="ARBA" id="ARBA00005470"/>
    </source>
</evidence>
<dbReference type="Pfam" id="PF07778">
    <property type="entry name" value="CENP-I"/>
    <property type="match status" value="1"/>
</dbReference>
<sequence>MPSLADHQRPASLHDTLEALQRASNTPAKQRSVKVSSLVDVICRHAFDVGLDHDALRTVVQIASVKTELDQTSVTTLIKNLYPAQRVPSDVVVTIVGALGQGKGKPSPGSQNAFVKWLATVHDIIEDPSVLSRLYGVLFGLLDSISIRTSLCHLLSLITLRKHVKPFRIEQLLQLARGPGNEPALQGLLRVYKDYYPDIILGSTSASRNSFPPAPDTEWRSRILAIQERAAAEQKPGFEQRNGFKVASIGRKRVKASVIPDVHTFHANEASVTLEGIDNVEDFVEKLERIEAPGQMVSFLTDPLLQKFVELSDSPIITQRIQLWLSTCLEDQYNAIKEDTVDSRYLSDILDGLLKHAQYTKKLLPIVQTFLKEYLRFWDDLQNLDTILNLLSYLPIHPFADTRVTFLQPLERCILPHGLQACERLIGFYTSLFHRWSNRATPRPSPSSSSLSHPDQRALHDLAAHVSTLSSSLLLSLPSCSSSTTIIVSTILTFYEQLSTISTPHHIPIILPSISLIYLLAMEPSTTTFARVAGIIANYRHAFTAHPLPIQKYYPENMTSSFNTALRDLYHLLWMSKALIAEPPKSVGLYCAPELSDALHTYLTQADREYNVRTAFNVSNNPLFASISLAAWVAIENEEIKKEGYDPDAITRHAGPVSQRKLEMLKAAGGVNIDWDAYRVRVLKWMEERGLAGPKEFMFAASNQLQAKFGGGDVKLTDW</sequence>
<evidence type="ECO:0000256" key="1">
    <source>
        <dbReference type="ARBA" id="ARBA00004123"/>
    </source>
</evidence>
<dbReference type="EMBL" id="WJXW01000011">
    <property type="protein sequence ID" value="KAF9731798.1"/>
    <property type="molecule type" value="Genomic_DNA"/>
</dbReference>
<keyword evidence="8" id="KW-1185">Reference proteome</keyword>
<accession>A0A9P6KLR2</accession>
<dbReference type="CDD" id="cd22647">
    <property type="entry name" value="CTF3_NTD_HEAT"/>
    <property type="match status" value="1"/>
</dbReference>
<keyword evidence="4" id="KW-0158">Chromosome</keyword>
<evidence type="ECO:0000313" key="8">
    <source>
        <dbReference type="Proteomes" id="UP000756921"/>
    </source>
</evidence>
<protein>
    <submittedName>
        <fullName evidence="7">Mis6 domain-containing protein</fullName>
    </submittedName>
</protein>
<evidence type="ECO:0000313" key="7">
    <source>
        <dbReference type="EMBL" id="KAF9731798.1"/>
    </source>
</evidence>
<dbReference type="AlphaFoldDB" id="A0A9P6KLR2"/>
<evidence type="ECO:0000256" key="6">
    <source>
        <dbReference type="ARBA" id="ARBA00023328"/>
    </source>
</evidence>
<evidence type="ECO:0000256" key="4">
    <source>
        <dbReference type="ARBA" id="ARBA00022454"/>
    </source>
</evidence>
<evidence type="ECO:0000256" key="2">
    <source>
        <dbReference type="ARBA" id="ARBA00004584"/>
    </source>
</evidence>
<dbReference type="GO" id="GO:0000070">
    <property type="term" value="P:mitotic sister chromatid segregation"/>
    <property type="evidence" value="ECO:0007669"/>
    <property type="project" value="TreeGrafter"/>
</dbReference>
<dbReference type="OrthoDB" id="6347512at2759"/>
<organism evidence="7 8">
    <name type="scientific">Paraphaeosphaeria minitans</name>
    <dbReference type="NCBI Taxonomy" id="565426"/>
    <lineage>
        <taxon>Eukaryota</taxon>
        <taxon>Fungi</taxon>
        <taxon>Dikarya</taxon>
        <taxon>Ascomycota</taxon>
        <taxon>Pezizomycotina</taxon>
        <taxon>Dothideomycetes</taxon>
        <taxon>Pleosporomycetidae</taxon>
        <taxon>Pleosporales</taxon>
        <taxon>Massarineae</taxon>
        <taxon>Didymosphaeriaceae</taxon>
        <taxon>Paraphaeosphaeria</taxon>
    </lineage>
</organism>
<name>A0A9P6KLR2_9PLEO</name>
<dbReference type="PANTHER" id="PTHR48208:SF2">
    <property type="entry name" value="CENTROMERE PROTEIN I"/>
    <property type="match status" value="1"/>
</dbReference>